<reference evidence="1 2" key="1">
    <citation type="submission" date="2018-09" db="EMBL/GenBank/DDBJ databases">
        <title>The complete genome sequence of Neokomagataea tanensis NBRC 106556(T).</title>
        <authorList>
            <person name="Chua K.-O."/>
            <person name="See-Too W.-S."/>
            <person name="Hong K.-W."/>
            <person name="Yin W.-F."/>
            <person name="Chan K.-G."/>
        </authorList>
    </citation>
    <scope>NUCLEOTIDE SEQUENCE [LARGE SCALE GENOMIC DNA]</scope>
    <source>
        <strain evidence="2">AH13 \ NBRC 106556</strain>
    </source>
</reference>
<organism evidence="1 2">
    <name type="scientific">Neokomagataea tanensis</name>
    <dbReference type="NCBI Taxonomy" id="661191"/>
    <lineage>
        <taxon>Bacteria</taxon>
        <taxon>Pseudomonadati</taxon>
        <taxon>Pseudomonadota</taxon>
        <taxon>Alphaproteobacteria</taxon>
        <taxon>Acetobacterales</taxon>
        <taxon>Acetobacteraceae</taxon>
        <taxon>Neokomagataea</taxon>
    </lineage>
</organism>
<name>A0A4Y6V2N1_9PROT</name>
<sequence>MTRHLLLLRHAEAGPYAHTEAGDRARALTGKGVAQAAQTASALLHWTAQHDIVWSAKEALTLCSPAQRTRQTADIALQRSHCRSARLEPDTLYSATAQNLLEHISSTDEHIQTLLLVGHNPAIEHLAYDLIGPSAQLKENDVFPKGYPPSTLTLFSLADNWYAARPSTLAFLGINAP</sequence>
<dbReference type="InterPro" id="IPR029033">
    <property type="entry name" value="His_PPase_superfam"/>
</dbReference>
<evidence type="ECO:0000313" key="2">
    <source>
        <dbReference type="Proteomes" id="UP000317214"/>
    </source>
</evidence>
<dbReference type="EMBL" id="CP032485">
    <property type="protein sequence ID" value="QDH24302.1"/>
    <property type="molecule type" value="Genomic_DNA"/>
</dbReference>
<dbReference type="Pfam" id="PF00300">
    <property type="entry name" value="His_Phos_1"/>
    <property type="match status" value="1"/>
</dbReference>
<proteinExistence type="predicted"/>
<protein>
    <submittedName>
        <fullName evidence="1">Phosphohistidine phosphatase</fullName>
    </submittedName>
</protein>
<gene>
    <name evidence="1" type="ORF">D5366_02420</name>
</gene>
<dbReference type="OrthoDB" id="9810154at2"/>
<dbReference type="Gene3D" id="3.40.50.1240">
    <property type="entry name" value="Phosphoglycerate mutase-like"/>
    <property type="match status" value="1"/>
</dbReference>
<evidence type="ECO:0000313" key="1">
    <source>
        <dbReference type="EMBL" id="QDH24302.1"/>
    </source>
</evidence>
<keyword evidence="2" id="KW-1185">Reference proteome</keyword>
<dbReference type="SUPFAM" id="SSF53254">
    <property type="entry name" value="Phosphoglycerate mutase-like"/>
    <property type="match status" value="1"/>
</dbReference>
<dbReference type="InterPro" id="IPR013078">
    <property type="entry name" value="His_Pase_superF_clade-1"/>
</dbReference>
<dbReference type="CDD" id="cd07067">
    <property type="entry name" value="HP_PGM_like"/>
    <property type="match status" value="1"/>
</dbReference>
<dbReference type="SMART" id="SM00855">
    <property type="entry name" value="PGAM"/>
    <property type="match status" value="1"/>
</dbReference>
<dbReference type="Proteomes" id="UP000317214">
    <property type="component" value="Chromosome"/>
</dbReference>
<accession>A0A4Y6V2N1</accession>
<dbReference type="RefSeq" id="WP_141492137.1">
    <property type="nucleotide sequence ID" value="NZ_CP032485.1"/>
</dbReference>
<dbReference type="KEGG" id="ntn:D5366_02420"/>
<dbReference type="AlphaFoldDB" id="A0A4Y6V2N1"/>